<proteinExistence type="predicted"/>
<protein>
    <submittedName>
        <fullName evidence="1">GYD domain-containing protein</fullName>
    </submittedName>
</protein>
<accession>A0ABT7XU14</accession>
<reference evidence="1" key="1">
    <citation type="submission" date="2023-06" db="EMBL/GenBank/DDBJ databases">
        <authorList>
            <person name="Zhang S."/>
        </authorList>
    </citation>
    <scope>NUCLEOTIDE SEQUENCE</scope>
    <source>
        <strain evidence="1">SG2303</strain>
    </source>
</reference>
<evidence type="ECO:0000313" key="2">
    <source>
        <dbReference type="Proteomes" id="UP001168540"/>
    </source>
</evidence>
<dbReference type="Proteomes" id="UP001168540">
    <property type="component" value="Unassembled WGS sequence"/>
</dbReference>
<comment type="caution">
    <text evidence="1">The sequence shown here is derived from an EMBL/GenBank/DDBJ whole genome shotgun (WGS) entry which is preliminary data.</text>
</comment>
<gene>
    <name evidence="1" type="ORF">QU481_20495</name>
</gene>
<dbReference type="InterPro" id="IPR014845">
    <property type="entry name" value="GYD/TTHA1554"/>
</dbReference>
<dbReference type="Pfam" id="PF08734">
    <property type="entry name" value="GYD"/>
    <property type="match status" value="1"/>
</dbReference>
<sequence length="97" mass="10407">MATYIVLINFTDQGIRAVKDTTKRAAAFREMATKAGVTVKDMYWTLGLYDLVVTLDAPDTATITAVGLTLGAAGNVRTQTLPAFSATEMDGILTKMM</sequence>
<dbReference type="RefSeq" id="WP_289831868.1">
    <property type="nucleotide sequence ID" value="NZ_JAUEDK010000058.1"/>
</dbReference>
<evidence type="ECO:0000313" key="1">
    <source>
        <dbReference type="EMBL" id="MDN0077225.1"/>
    </source>
</evidence>
<name>A0ABT7XU14_9NEIS</name>
<organism evidence="1 2">
    <name type="scientific">Crenobacter oryzisoli</name>
    <dbReference type="NCBI Taxonomy" id="3056844"/>
    <lineage>
        <taxon>Bacteria</taxon>
        <taxon>Pseudomonadati</taxon>
        <taxon>Pseudomonadota</taxon>
        <taxon>Betaproteobacteria</taxon>
        <taxon>Neisseriales</taxon>
        <taxon>Neisseriaceae</taxon>
        <taxon>Crenobacter</taxon>
    </lineage>
</organism>
<keyword evidence="2" id="KW-1185">Reference proteome</keyword>
<dbReference type="EMBL" id="JAUEDK010000058">
    <property type="protein sequence ID" value="MDN0077225.1"/>
    <property type="molecule type" value="Genomic_DNA"/>
</dbReference>